<protein>
    <recommendedName>
        <fullName evidence="2">DUF6431 domain-containing protein</fullName>
    </recommendedName>
</protein>
<evidence type="ECO:0000313" key="3">
    <source>
        <dbReference type="EMBL" id="TDT51930.1"/>
    </source>
</evidence>
<dbReference type="EMBL" id="SOAZ01000016">
    <property type="protein sequence ID" value="TDT51930.1"/>
    <property type="molecule type" value="Genomic_DNA"/>
</dbReference>
<dbReference type="Proteomes" id="UP000295325">
    <property type="component" value="Unassembled WGS sequence"/>
</dbReference>
<organism evidence="3 4">
    <name type="scientific">Fonticella tunisiensis</name>
    <dbReference type="NCBI Taxonomy" id="1096341"/>
    <lineage>
        <taxon>Bacteria</taxon>
        <taxon>Bacillati</taxon>
        <taxon>Bacillota</taxon>
        <taxon>Clostridia</taxon>
        <taxon>Eubacteriales</taxon>
        <taxon>Clostridiaceae</taxon>
        <taxon>Fonticella</taxon>
    </lineage>
</organism>
<keyword evidence="1" id="KW-0812">Transmembrane</keyword>
<accession>A0A4V3ESA4</accession>
<comment type="caution">
    <text evidence="3">The sequence shown here is derived from an EMBL/GenBank/DDBJ whole genome shotgun (WGS) entry which is preliminary data.</text>
</comment>
<evidence type="ECO:0000259" key="2">
    <source>
        <dbReference type="Pfam" id="PF20020"/>
    </source>
</evidence>
<keyword evidence="4" id="KW-1185">Reference proteome</keyword>
<feature type="transmembrane region" description="Helical" evidence="1">
    <location>
        <begin position="91"/>
        <end position="112"/>
    </location>
</feature>
<keyword evidence="1" id="KW-0472">Membrane</keyword>
<evidence type="ECO:0000313" key="4">
    <source>
        <dbReference type="Proteomes" id="UP000295325"/>
    </source>
</evidence>
<proteinExistence type="predicted"/>
<name>A0A4V3ESA4_9CLOT</name>
<feature type="domain" description="DUF6431" evidence="2">
    <location>
        <begin position="42"/>
        <end position="103"/>
    </location>
</feature>
<dbReference type="InterPro" id="IPR045536">
    <property type="entry name" value="DUF6431"/>
</dbReference>
<dbReference type="AlphaFoldDB" id="A0A4V3ESA4"/>
<gene>
    <name evidence="3" type="ORF">EDD71_11613</name>
</gene>
<reference evidence="3 4" key="1">
    <citation type="submission" date="2019-03" db="EMBL/GenBank/DDBJ databases">
        <title>Genomic Encyclopedia of Type Strains, Phase IV (KMG-IV): sequencing the most valuable type-strain genomes for metagenomic binning, comparative biology and taxonomic classification.</title>
        <authorList>
            <person name="Goeker M."/>
        </authorList>
    </citation>
    <scope>NUCLEOTIDE SEQUENCE [LARGE SCALE GENOMIC DNA]</scope>
    <source>
        <strain evidence="3 4">DSM 24455</strain>
    </source>
</reference>
<dbReference type="Pfam" id="PF20020">
    <property type="entry name" value="DUF6431"/>
    <property type="match status" value="1"/>
</dbReference>
<keyword evidence="1" id="KW-1133">Transmembrane helix</keyword>
<sequence>MVSKPFFPLKTNPTMISIAKFSENIIKDLLLREKNFEHMYGCPSCGYKGMFHRHGHYDRNVVTLNQHFVISIQRFLCPCCGKTYSLLPSFLIPYFIYTFDVIIFCLYSIFALQKKANYVCSILHGCNKQCFMTIQSIIFFKKRFLSKIHVVNTFFAAMDCFHYDSDLSSFSKNEAAAILLSRIVPFKQHP</sequence>
<evidence type="ECO:0000256" key="1">
    <source>
        <dbReference type="SAM" id="Phobius"/>
    </source>
</evidence>